<gene>
    <name evidence="2" type="ORF">SS50377_16652</name>
    <name evidence="3" type="ORF">SS50377_20937</name>
</gene>
<dbReference type="OrthoDB" id="62528at2759"/>
<reference evidence="3" key="2">
    <citation type="submission" date="2020-12" db="EMBL/GenBank/DDBJ databases">
        <title>New Spironucleus salmonicida genome in near-complete chromosomes.</title>
        <authorList>
            <person name="Xu F."/>
            <person name="Kurt Z."/>
            <person name="Jimenez-Gonzalez A."/>
            <person name="Astvaldsson A."/>
            <person name="Andersson J.O."/>
            <person name="Svard S.G."/>
        </authorList>
    </citation>
    <scope>NUCLEOTIDE SEQUENCE</scope>
    <source>
        <strain evidence="3">ATCC 50377</strain>
    </source>
</reference>
<dbReference type="VEuPathDB" id="GiardiaDB:SS50377_20937"/>
<sequence length="768" mass="90172">MFQVQRWLDSLNLQNKYDNPKYDLASGELVAEIISRFKPQTLKQIQLYDANSVQKRTENWDFINKKLHTIDFPFTTDWKTLIANVVKQSSLQASEKVLVIVYQFLTGETVILPVFKQQIEETKKMRPKKSAPKELKQSGDKSLRMTVSPAKIYQESFKAPHTSINELCQQAYQTTAQQLKENSMYDIFDQLKDLDEELDDFDEDLKQIQSTPVYPDTMHQLFEFVESALPLGNIDLDAEDDLVCKIYFHYKFITTLESMLDQIISSCCHSLQREFTTMLRIINVYYFSNNDIVYVKLKDFVNIFITQLLSQLDEQNRKDSHYLQIVIHQIILMLPQEYTFATNQFVNTDIVLNKITNTHVLDDNFYGTDFYFMKNKLPSSIYQGVKYEFKRHNVLRQTSFVCTILSKILLVHPKVVAKMINSYIFQQMNISNYHLLNTSSKEYCQNLAQENENDDYVMIVTQQQTQLTQMNNLQLLFMNLLAEQFTFSYEYSKNINVNVVEAAQFFIFYAMQIDILKFDNTRQTPFIYSYLTKRKSMVVLYLDILTQLMMSLFLNTKALQETEDQGLYIEFIAKFSDRQNSQLSVIYKCVQILQRYIMGMSAKYLSKVQTNKGGKKQQKQGSMQEKLESVINNFICSESDQNIRGILNSASQMCENLYDIVERFVDMAIFLYSDRHPDTTIIKFLMNPPALEGGQIDEQFMQIYYTIQQLTNVCIELVNIIEMILQELRQVREDKEENKNYSLTDMDLDEEPMYACMGALHKQMKKLF</sequence>
<dbReference type="GO" id="GO:0005737">
    <property type="term" value="C:cytoplasm"/>
    <property type="evidence" value="ECO:0007669"/>
    <property type="project" value="UniProtKB-ARBA"/>
</dbReference>
<dbReference type="Gene3D" id="1.10.418.10">
    <property type="entry name" value="Calponin-like domain"/>
    <property type="match status" value="1"/>
</dbReference>
<name>V6LGC7_9EUKA</name>
<dbReference type="AlphaFoldDB" id="V6LGC7"/>
<organism evidence="2">
    <name type="scientific">Spironucleus salmonicida</name>
    <dbReference type="NCBI Taxonomy" id="348837"/>
    <lineage>
        <taxon>Eukaryota</taxon>
        <taxon>Metamonada</taxon>
        <taxon>Diplomonadida</taxon>
        <taxon>Hexamitidae</taxon>
        <taxon>Hexamitinae</taxon>
        <taxon>Spironucleus</taxon>
    </lineage>
</organism>
<evidence type="ECO:0000313" key="4">
    <source>
        <dbReference type="Proteomes" id="UP000018208"/>
    </source>
</evidence>
<reference evidence="2 3" key="1">
    <citation type="journal article" date="2014" name="PLoS Genet.">
        <title>The Genome of Spironucleus salmonicida Highlights a Fish Pathogen Adapted to Fluctuating Environments.</title>
        <authorList>
            <person name="Xu F."/>
            <person name="Jerlstrom-Hultqvist J."/>
            <person name="Einarsson E."/>
            <person name="Astvaldsson A."/>
            <person name="Svard S.G."/>
            <person name="Andersson J.O."/>
        </authorList>
    </citation>
    <scope>NUCLEOTIDE SEQUENCE</scope>
    <source>
        <strain evidence="3">ATCC 50377</strain>
    </source>
</reference>
<accession>V6LGC7</accession>
<dbReference type="Proteomes" id="UP000018208">
    <property type="component" value="Unassembled WGS sequence"/>
</dbReference>
<feature type="domain" description="CH-like" evidence="1">
    <location>
        <begin position="5"/>
        <end position="84"/>
    </location>
</feature>
<evidence type="ECO:0000313" key="3">
    <source>
        <dbReference type="EMBL" id="KAH0577583.1"/>
    </source>
</evidence>
<dbReference type="InterPro" id="IPR010441">
    <property type="entry name" value="CH_2"/>
</dbReference>
<evidence type="ECO:0000313" key="2">
    <source>
        <dbReference type="EMBL" id="EST43610.1"/>
    </source>
</evidence>
<dbReference type="EMBL" id="KI546135">
    <property type="protein sequence ID" value="EST43610.1"/>
    <property type="molecule type" value="Genomic_DNA"/>
</dbReference>
<dbReference type="EMBL" id="AUWU02000001">
    <property type="protein sequence ID" value="KAH0577583.1"/>
    <property type="molecule type" value="Genomic_DNA"/>
</dbReference>
<dbReference type="InterPro" id="IPR036872">
    <property type="entry name" value="CH_dom_sf"/>
</dbReference>
<evidence type="ECO:0000259" key="1">
    <source>
        <dbReference type="Pfam" id="PF06294"/>
    </source>
</evidence>
<protein>
    <recommendedName>
        <fullName evidence="1">CH-like domain-containing protein</fullName>
    </recommendedName>
</protein>
<keyword evidence="4" id="KW-1185">Reference proteome</keyword>
<dbReference type="Pfam" id="PF06294">
    <property type="entry name" value="CH_2"/>
    <property type="match status" value="1"/>
</dbReference>
<proteinExistence type="predicted"/>